<dbReference type="Gene3D" id="3.30.70.1230">
    <property type="entry name" value="Nucleotide cyclase"/>
    <property type="match status" value="1"/>
</dbReference>
<dbReference type="STRING" id="869212.Turpa_0839"/>
<feature type="domain" description="Guanylate cyclase" evidence="2">
    <location>
        <begin position="91"/>
        <end position="219"/>
    </location>
</feature>
<evidence type="ECO:0000256" key="1">
    <source>
        <dbReference type="SAM" id="Phobius"/>
    </source>
</evidence>
<dbReference type="AlphaFoldDB" id="I4B2I3"/>
<dbReference type="InterPro" id="IPR029787">
    <property type="entry name" value="Nucleotide_cyclase"/>
</dbReference>
<name>I4B2I3_TURPD</name>
<dbReference type="GO" id="GO:0035556">
    <property type="term" value="P:intracellular signal transduction"/>
    <property type="evidence" value="ECO:0007669"/>
    <property type="project" value="InterPro"/>
</dbReference>
<gene>
    <name evidence="3" type="ordered locus">Turpa_0839</name>
</gene>
<dbReference type="GO" id="GO:0006171">
    <property type="term" value="P:cAMP biosynthetic process"/>
    <property type="evidence" value="ECO:0007669"/>
    <property type="project" value="TreeGrafter"/>
</dbReference>
<dbReference type="InterPro" id="IPR050697">
    <property type="entry name" value="Adenylyl/Guanylyl_Cyclase_3/4"/>
</dbReference>
<proteinExistence type="predicted"/>
<dbReference type="SMART" id="SM00044">
    <property type="entry name" value="CYCc"/>
    <property type="match status" value="1"/>
</dbReference>
<dbReference type="HOGENOM" id="CLU_000445_110_1_12"/>
<dbReference type="PANTHER" id="PTHR43081:SF1">
    <property type="entry name" value="ADENYLATE CYCLASE, TERMINAL-DIFFERENTIATION SPECIFIC"/>
    <property type="match status" value="1"/>
</dbReference>
<sequence>MRDPRTVITSDFVQNAFSAAIIPGYVNFYPFGSLLIGGLLAWITHSYRKSIYQAAQLEVASTELGRYFSPSVRDTIVSQQVSFGGVRVEAAVLFSDIRGFTSMSEKLTAEETVAFLRAYHERMVEVIYRNGGTVDKFIGDGIMVTFGTPQPRSDDAERAVRCAIEMLATLDAMNAQGKTPVAMGIGIDFGHVIAGNIGSASRLEYTVIGDTVNTASRIESATKEYGKSILFSEAVRSRLPAHMHTVEVAEVHLRGKAIGTKLYSVS</sequence>
<dbReference type="PATRIC" id="fig|869212.3.peg.814"/>
<dbReference type="PROSITE" id="PS50125">
    <property type="entry name" value="GUANYLATE_CYCLASE_2"/>
    <property type="match status" value="1"/>
</dbReference>
<dbReference type="InterPro" id="IPR001054">
    <property type="entry name" value="A/G_cyclase"/>
</dbReference>
<dbReference type="PANTHER" id="PTHR43081">
    <property type="entry name" value="ADENYLATE CYCLASE, TERMINAL-DIFFERENTIATION SPECIFIC-RELATED"/>
    <property type="match status" value="1"/>
</dbReference>
<evidence type="ECO:0000259" key="2">
    <source>
        <dbReference type="PROSITE" id="PS50125"/>
    </source>
</evidence>
<evidence type="ECO:0000313" key="4">
    <source>
        <dbReference type="Proteomes" id="UP000006048"/>
    </source>
</evidence>
<dbReference type="OrthoDB" id="341967at2"/>
<protein>
    <submittedName>
        <fullName evidence="3">Adenylate/guanylate cyclase</fullName>
    </submittedName>
</protein>
<keyword evidence="1" id="KW-1133">Transmembrane helix</keyword>
<dbReference type="Pfam" id="PF00211">
    <property type="entry name" value="Guanylate_cyc"/>
    <property type="match status" value="1"/>
</dbReference>
<feature type="transmembrane region" description="Helical" evidence="1">
    <location>
        <begin position="20"/>
        <end position="43"/>
    </location>
</feature>
<dbReference type="EMBL" id="CP002959">
    <property type="protein sequence ID" value="AFM11490.1"/>
    <property type="molecule type" value="Genomic_DNA"/>
</dbReference>
<dbReference type="RefSeq" id="WP_014802008.1">
    <property type="nucleotide sequence ID" value="NC_018020.1"/>
</dbReference>
<reference evidence="3 4" key="1">
    <citation type="submission" date="2012-06" db="EMBL/GenBank/DDBJ databases">
        <title>The complete chromosome of genome of Turneriella parva DSM 21527.</title>
        <authorList>
            <consortium name="US DOE Joint Genome Institute (JGI-PGF)"/>
            <person name="Lucas S."/>
            <person name="Han J."/>
            <person name="Lapidus A."/>
            <person name="Bruce D."/>
            <person name="Goodwin L."/>
            <person name="Pitluck S."/>
            <person name="Peters L."/>
            <person name="Kyrpides N."/>
            <person name="Mavromatis K."/>
            <person name="Ivanova N."/>
            <person name="Mikhailova N."/>
            <person name="Chertkov O."/>
            <person name="Detter J.C."/>
            <person name="Tapia R."/>
            <person name="Han C."/>
            <person name="Land M."/>
            <person name="Hauser L."/>
            <person name="Markowitz V."/>
            <person name="Cheng J.-F."/>
            <person name="Hugenholtz P."/>
            <person name="Woyke T."/>
            <person name="Wu D."/>
            <person name="Gronow S."/>
            <person name="Wellnitz S."/>
            <person name="Brambilla E."/>
            <person name="Klenk H.-P."/>
            <person name="Eisen J.A."/>
        </authorList>
    </citation>
    <scope>NUCLEOTIDE SEQUENCE [LARGE SCALE GENOMIC DNA]</scope>
    <source>
        <strain evidence="4">ATCC BAA-1111 / DSM 21527 / NCTC 11395 / H</strain>
    </source>
</reference>
<keyword evidence="4" id="KW-1185">Reference proteome</keyword>
<dbReference type="KEGG" id="tpx:Turpa_0839"/>
<dbReference type="SUPFAM" id="SSF55073">
    <property type="entry name" value="Nucleotide cyclase"/>
    <property type="match status" value="1"/>
</dbReference>
<evidence type="ECO:0000313" key="3">
    <source>
        <dbReference type="EMBL" id="AFM11490.1"/>
    </source>
</evidence>
<dbReference type="Proteomes" id="UP000006048">
    <property type="component" value="Chromosome"/>
</dbReference>
<accession>I4B2I3</accession>
<dbReference type="GO" id="GO:0004016">
    <property type="term" value="F:adenylate cyclase activity"/>
    <property type="evidence" value="ECO:0007669"/>
    <property type="project" value="UniProtKB-ARBA"/>
</dbReference>
<organism evidence="3 4">
    <name type="scientific">Turneriella parva (strain ATCC BAA-1111 / DSM 21527 / NCTC 11395 / H)</name>
    <name type="common">Leptospira parva</name>
    <dbReference type="NCBI Taxonomy" id="869212"/>
    <lineage>
        <taxon>Bacteria</taxon>
        <taxon>Pseudomonadati</taxon>
        <taxon>Spirochaetota</taxon>
        <taxon>Spirochaetia</taxon>
        <taxon>Leptospirales</taxon>
        <taxon>Leptospiraceae</taxon>
        <taxon>Turneriella</taxon>
    </lineage>
</organism>
<dbReference type="CDD" id="cd07302">
    <property type="entry name" value="CHD"/>
    <property type="match status" value="1"/>
</dbReference>
<keyword evidence="1" id="KW-0812">Transmembrane</keyword>
<keyword evidence="1" id="KW-0472">Membrane</keyword>